<dbReference type="Proteomes" id="UP000177588">
    <property type="component" value="Unassembled WGS sequence"/>
</dbReference>
<dbReference type="STRING" id="1802597.A2Z24_00335"/>
<evidence type="ECO:0000313" key="1">
    <source>
        <dbReference type="EMBL" id="OGY26447.1"/>
    </source>
</evidence>
<protein>
    <submittedName>
        <fullName evidence="1">Uncharacterized protein</fullName>
    </submittedName>
</protein>
<sequence>MKSAGIKVGLFVLIAALIAIGGKIIATTPFFSDTETSAGNTLQVSDIFPQTAPLYNSNPYTCLGGASNTADPTFGSVVIDKDNGKIIVDATLQGATANSTYDIWVNQDPGGCPLSQPTEPGALTTDVDGNGTAHVEVDLVPGAINFWISAVGGGQVLRSTAVSF</sequence>
<name>A0A1G1WGS1_9BACT</name>
<proteinExistence type="predicted"/>
<reference evidence="1 2" key="1">
    <citation type="journal article" date="2016" name="Nat. Commun.">
        <title>Thousands of microbial genomes shed light on interconnected biogeochemical processes in an aquifer system.</title>
        <authorList>
            <person name="Anantharaman K."/>
            <person name="Brown C.T."/>
            <person name="Hug L.A."/>
            <person name="Sharon I."/>
            <person name="Castelle C.J."/>
            <person name="Probst A.J."/>
            <person name="Thomas B.C."/>
            <person name="Singh A."/>
            <person name="Wilkins M.J."/>
            <person name="Karaoz U."/>
            <person name="Brodie E.L."/>
            <person name="Williams K.H."/>
            <person name="Hubbard S.S."/>
            <person name="Banfield J.F."/>
        </authorList>
    </citation>
    <scope>NUCLEOTIDE SEQUENCE [LARGE SCALE GENOMIC DNA]</scope>
</reference>
<organism evidence="1 2">
    <name type="scientific">Candidatus Woykebacteria bacterium RBG_16_44_10</name>
    <dbReference type="NCBI Taxonomy" id="1802597"/>
    <lineage>
        <taxon>Bacteria</taxon>
        <taxon>Candidatus Woykeibacteriota</taxon>
    </lineage>
</organism>
<gene>
    <name evidence="1" type="ORF">A2Z24_00335</name>
</gene>
<comment type="caution">
    <text evidence="1">The sequence shown here is derived from an EMBL/GenBank/DDBJ whole genome shotgun (WGS) entry which is preliminary data.</text>
</comment>
<dbReference type="EMBL" id="MHCT01000007">
    <property type="protein sequence ID" value="OGY26447.1"/>
    <property type="molecule type" value="Genomic_DNA"/>
</dbReference>
<evidence type="ECO:0000313" key="2">
    <source>
        <dbReference type="Proteomes" id="UP000177588"/>
    </source>
</evidence>
<dbReference type="AlphaFoldDB" id="A0A1G1WGS1"/>
<accession>A0A1G1WGS1</accession>